<dbReference type="GO" id="GO:0033202">
    <property type="term" value="C:DNA helicase complex"/>
    <property type="evidence" value="ECO:0007669"/>
    <property type="project" value="TreeGrafter"/>
</dbReference>
<dbReference type="GO" id="GO:0000725">
    <property type="term" value="P:recombinational repair"/>
    <property type="evidence" value="ECO:0007669"/>
    <property type="project" value="TreeGrafter"/>
</dbReference>
<dbReference type="PANTHER" id="PTHR11070:SF2">
    <property type="entry name" value="ATP-DEPENDENT DNA HELICASE SRS2"/>
    <property type="match status" value="1"/>
</dbReference>
<dbReference type="PROSITE" id="PS51198">
    <property type="entry name" value="UVRD_HELICASE_ATP_BIND"/>
    <property type="match status" value="1"/>
</dbReference>
<dbReference type="EMBL" id="QXIS01000010">
    <property type="protein sequence ID" value="RIE06490.1"/>
    <property type="molecule type" value="Genomic_DNA"/>
</dbReference>
<keyword evidence="4 12" id="KW-0347">Helicase</keyword>
<evidence type="ECO:0000256" key="5">
    <source>
        <dbReference type="ARBA" id="ARBA00022840"/>
    </source>
</evidence>
<dbReference type="GO" id="GO:0005524">
    <property type="term" value="F:ATP binding"/>
    <property type="evidence" value="ECO:0007669"/>
    <property type="project" value="UniProtKB-UniRule"/>
</dbReference>
<protein>
    <recommendedName>
        <fullName evidence="9">DNA 3'-5' helicase</fullName>
        <ecNumber evidence="9">5.6.2.4</ecNumber>
    </recommendedName>
    <alternativeName>
        <fullName evidence="10">DNA 3'-5' helicase II</fullName>
    </alternativeName>
</protein>
<evidence type="ECO:0000256" key="1">
    <source>
        <dbReference type="ARBA" id="ARBA00009922"/>
    </source>
</evidence>
<keyword evidence="16" id="KW-1185">Reference proteome</keyword>
<evidence type="ECO:0000256" key="11">
    <source>
        <dbReference type="ARBA" id="ARBA00048988"/>
    </source>
</evidence>
<evidence type="ECO:0000256" key="10">
    <source>
        <dbReference type="ARBA" id="ARBA00034923"/>
    </source>
</evidence>
<evidence type="ECO:0000256" key="8">
    <source>
        <dbReference type="ARBA" id="ARBA00034617"/>
    </source>
</evidence>
<comment type="caution">
    <text evidence="15">The sequence shown here is derived from an EMBL/GenBank/DDBJ whole genome shotgun (WGS) entry which is preliminary data.</text>
</comment>
<name>A0A398CWC2_9BACT</name>
<dbReference type="InterPro" id="IPR000212">
    <property type="entry name" value="DNA_helicase_UvrD/REP"/>
</dbReference>
<dbReference type="Gene3D" id="1.10.10.160">
    <property type="match status" value="1"/>
</dbReference>
<gene>
    <name evidence="15" type="ORF">SMC7_02035</name>
</gene>
<evidence type="ECO:0000256" key="3">
    <source>
        <dbReference type="ARBA" id="ARBA00022801"/>
    </source>
</evidence>
<dbReference type="GO" id="GO:0003677">
    <property type="term" value="F:DNA binding"/>
    <property type="evidence" value="ECO:0007669"/>
    <property type="project" value="UniProtKB-KW"/>
</dbReference>
<comment type="catalytic activity">
    <reaction evidence="8">
        <text>Couples ATP hydrolysis with the unwinding of duplex DNA by translocating in the 3'-5' direction.</text>
        <dbReference type="EC" id="5.6.2.4"/>
    </reaction>
</comment>
<keyword evidence="3 12" id="KW-0378">Hydrolase</keyword>
<feature type="binding site" evidence="12">
    <location>
        <begin position="28"/>
        <end position="35"/>
    </location>
    <ligand>
        <name>ATP</name>
        <dbReference type="ChEBI" id="CHEBI:30616"/>
    </ligand>
</feature>
<dbReference type="PANTHER" id="PTHR11070">
    <property type="entry name" value="UVRD / RECB / PCRA DNA HELICASE FAMILY MEMBER"/>
    <property type="match status" value="1"/>
</dbReference>
<dbReference type="Pfam" id="PF21196">
    <property type="entry name" value="PcrA_UvrD_tudor"/>
    <property type="match status" value="1"/>
</dbReference>
<dbReference type="GO" id="GO:0043138">
    <property type="term" value="F:3'-5' DNA helicase activity"/>
    <property type="evidence" value="ECO:0007669"/>
    <property type="project" value="UniProtKB-EC"/>
</dbReference>
<proteinExistence type="inferred from homology"/>
<dbReference type="OrthoDB" id="9806690at2"/>
<dbReference type="InterPro" id="IPR027417">
    <property type="entry name" value="P-loop_NTPase"/>
</dbReference>
<dbReference type="RefSeq" id="WP_119088720.1">
    <property type="nucleotide sequence ID" value="NZ_QXIS01000010.1"/>
</dbReference>
<evidence type="ECO:0000313" key="15">
    <source>
        <dbReference type="EMBL" id="RIE06490.1"/>
    </source>
</evidence>
<dbReference type="InterPro" id="IPR014016">
    <property type="entry name" value="UvrD-like_ATP-bd"/>
</dbReference>
<evidence type="ECO:0000259" key="14">
    <source>
        <dbReference type="PROSITE" id="PS51217"/>
    </source>
</evidence>
<dbReference type="AlphaFoldDB" id="A0A398CWC2"/>
<feature type="domain" description="UvrD-like helicase C-terminal" evidence="14">
    <location>
        <begin position="291"/>
        <end position="566"/>
    </location>
</feature>
<evidence type="ECO:0000256" key="9">
    <source>
        <dbReference type="ARBA" id="ARBA00034808"/>
    </source>
</evidence>
<evidence type="ECO:0000256" key="4">
    <source>
        <dbReference type="ARBA" id="ARBA00022806"/>
    </source>
</evidence>
<dbReference type="Pfam" id="PF13361">
    <property type="entry name" value="UvrD_C"/>
    <property type="match status" value="1"/>
</dbReference>
<keyword evidence="7" id="KW-0413">Isomerase</keyword>
<dbReference type="CDD" id="cd18807">
    <property type="entry name" value="SF1_C_UvrD"/>
    <property type="match status" value="1"/>
</dbReference>
<dbReference type="Pfam" id="PF00580">
    <property type="entry name" value="UvrD-helicase"/>
    <property type="match status" value="1"/>
</dbReference>
<comment type="catalytic activity">
    <reaction evidence="11">
        <text>ATP + H2O = ADP + phosphate + H(+)</text>
        <dbReference type="Rhea" id="RHEA:13065"/>
        <dbReference type="ChEBI" id="CHEBI:15377"/>
        <dbReference type="ChEBI" id="CHEBI:15378"/>
        <dbReference type="ChEBI" id="CHEBI:30616"/>
        <dbReference type="ChEBI" id="CHEBI:43474"/>
        <dbReference type="ChEBI" id="CHEBI:456216"/>
        <dbReference type="EC" id="5.6.2.4"/>
    </reaction>
</comment>
<sequence length="706" mass="79288">MPLDFQGDLNPQQLRAVEECKGPCLVLAGAGSGKTRVITYKLAYLITKRGIAPSHIMAVTFTNKAAGEMRSRVDALIGTDVSRKGLWIGTFHSLCGRILREQIEKLELGYTNRFVIIDEDDRTRLVRQVLKELNMDPKTYEPQKIVYRISDAKSNLVAPEELSDYGYSYIEKATATVYKLYQKRLQQGNLLDFDDLIALVIRLFDKCPEVEEYYSSKFEHVLVDEYQDVNKMQYELVKRLSKMHGNVTVVGDDDQSIYAFRGANSKLILGFEKDYPGAMVVKLEQNYRSTQSILDAANSLVARNRTRFAKKLWTDNGTGTPVRLFEALTPEEEASFVASSIDALVRGGADPRDMAVIYRMNSQSRVIEEALLASNIPYQIVGGLKFYERQEVKDVLAYLRLGFNPSDNLAFERAVSRPSRGFGDKSLSELKQLAAEHGTSWFMVLPEWVGQAKAGKTKDKLEAFVELIVHIGAAGESAISAANLVFASSGLLEQYSDEGEEGDFERQSRRENLGEFMRTVDEFDRMSEDCSLGAYLSQVALIQDQDSMKPGTGKGVLLITAHSAKGLEFSDVFVVGAEEGVFPHRRALDSSADIEEERRLFYVACTRARKELAITYCTQRTSYYGSGFQEPSRFIKEMELTREKVAGVSSRERPELIEGDTVMHNIFGTGKVLEVFYDGNDQHVVIDFKKVGIKKLAAQYAQLKKV</sequence>
<accession>A0A398CWC2</accession>
<dbReference type="InterPro" id="IPR013986">
    <property type="entry name" value="DExx_box_DNA_helicase_dom_sf"/>
</dbReference>
<dbReference type="CDD" id="cd17932">
    <property type="entry name" value="DEXQc_UvrD"/>
    <property type="match status" value="1"/>
</dbReference>
<evidence type="ECO:0000256" key="2">
    <source>
        <dbReference type="ARBA" id="ARBA00022741"/>
    </source>
</evidence>
<dbReference type="PROSITE" id="PS51217">
    <property type="entry name" value="UVRD_HELICASE_CTER"/>
    <property type="match status" value="1"/>
</dbReference>
<dbReference type="InterPro" id="IPR014017">
    <property type="entry name" value="DNA_helicase_UvrD-like_C"/>
</dbReference>
<feature type="domain" description="UvrD-like helicase ATP-binding" evidence="13">
    <location>
        <begin position="7"/>
        <end position="290"/>
    </location>
</feature>
<dbReference type="Gene3D" id="1.10.486.10">
    <property type="entry name" value="PCRA, domain 4"/>
    <property type="match status" value="1"/>
</dbReference>
<keyword evidence="5 12" id="KW-0067">ATP-binding</keyword>
<dbReference type="SUPFAM" id="SSF52540">
    <property type="entry name" value="P-loop containing nucleoside triphosphate hydrolases"/>
    <property type="match status" value="1"/>
</dbReference>
<dbReference type="Proteomes" id="UP000266328">
    <property type="component" value="Unassembled WGS sequence"/>
</dbReference>
<keyword evidence="6" id="KW-0238">DNA-binding</keyword>
<evidence type="ECO:0000313" key="16">
    <source>
        <dbReference type="Proteomes" id="UP000266328"/>
    </source>
</evidence>
<evidence type="ECO:0000256" key="12">
    <source>
        <dbReference type="PROSITE-ProRule" id="PRU00560"/>
    </source>
</evidence>
<evidence type="ECO:0000256" key="7">
    <source>
        <dbReference type="ARBA" id="ARBA00023235"/>
    </source>
</evidence>
<dbReference type="EC" id="5.6.2.4" evidence="9"/>
<dbReference type="GO" id="GO:0016887">
    <property type="term" value="F:ATP hydrolysis activity"/>
    <property type="evidence" value="ECO:0007669"/>
    <property type="project" value="RHEA"/>
</dbReference>
<comment type="similarity">
    <text evidence="1">Belongs to the helicase family. UvrD subfamily.</text>
</comment>
<reference evidence="15 16" key="1">
    <citation type="submission" date="2018-09" db="EMBL/GenBank/DDBJ databases">
        <title>Discovery and Ecogenomic Context for Candidatus Cryosericales, a Global Caldiserica Order Active in Thawing Permafrost.</title>
        <authorList>
            <person name="Martinez M.A."/>
            <person name="Woodcroft B.J."/>
            <person name="Ignacio Espinoza J.C."/>
            <person name="Zayed A."/>
            <person name="Singleton C.M."/>
            <person name="Boyd J."/>
            <person name="Li Y.-F."/>
            <person name="Purvine S."/>
            <person name="Maughan H."/>
            <person name="Hodgkins S.B."/>
            <person name="Anderson D."/>
            <person name="Sederholm M."/>
            <person name="Temperton B."/>
            <person name="Saleska S.R."/>
            <person name="Tyson G.W."/>
            <person name="Rich V.I."/>
        </authorList>
    </citation>
    <scope>NUCLEOTIDE SEQUENCE [LARGE SCALE GENOMIC DNA]</scope>
    <source>
        <strain evidence="15 16">SMC7</strain>
    </source>
</reference>
<evidence type="ECO:0000256" key="6">
    <source>
        <dbReference type="ARBA" id="ARBA00023125"/>
    </source>
</evidence>
<keyword evidence="2 12" id="KW-0547">Nucleotide-binding</keyword>
<evidence type="ECO:0000259" key="13">
    <source>
        <dbReference type="PROSITE" id="PS51198"/>
    </source>
</evidence>
<dbReference type="Gene3D" id="3.40.50.300">
    <property type="entry name" value="P-loop containing nucleotide triphosphate hydrolases"/>
    <property type="match status" value="2"/>
</dbReference>
<dbReference type="GO" id="GO:0005829">
    <property type="term" value="C:cytosol"/>
    <property type="evidence" value="ECO:0007669"/>
    <property type="project" value="TreeGrafter"/>
</dbReference>
<organism evidence="15 16">
    <name type="scientific">Candidatus Cryosericum terrychapinii</name>
    <dbReference type="NCBI Taxonomy" id="2290919"/>
    <lineage>
        <taxon>Bacteria</taxon>
        <taxon>Pseudomonadati</taxon>
        <taxon>Caldisericota/Cryosericota group</taxon>
        <taxon>Candidatus Cryosericota</taxon>
        <taxon>Candidatus Cryosericia</taxon>
        <taxon>Candidatus Cryosericales</taxon>
        <taxon>Candidatus Cryosericaceae</taxon>
        <taxon>Candidatus Cryosericum</taxon>
    </lineage>
</organism>